<reference evidence="7 8" key="1">
    <citation type="submission" date="2018-03" db="EMBL/GenBank/DDBJ databases">
        <authorList>
            <person name="Keele B.F."/>
        </authorList>
    </citation>
    <scope>NUCLEOTIDE SEQUENCE [LARGE SCALE GENOMIC DNA]</scope>
    <source>
        <strain evidence="7 8">IB-3</strain>
    </source>
</reference>
<dbReference type="PANTHER" id="PTHR43179">
    <property type="entry name" value="RHAMNOSYLTRANSFERASE WBBL"/>
    <property type="match status" value="1"/>
</dbReference>
<feature type="domain" description="Glycosyltransferase 2-like" evidence="6">
    <location>
        <begin position="58"/>
        <end position="180"/>
    </location>
</feature>
<evidence type="ECO:0000256" key="1">
    <source>
        <dbReference type="ARBA" id="ARBA00004776"/>
    </source>
</evidence>
<evidence type="ECO:0000313" key="7">
    <source>
        <dbReference type="EMBL" id="PUA80734.1"/>
    </source>
</evidence>
<dbReference type="GO" id="GO:0016757">
    <property type="term" value="F:glycosyltransferase activity"/>
    <property type="evidence" value="ECO:0007669"/>
    <property type="project" value="UniProtKB-KW"/>
</dbReference>
<feature type="compositionally biased region" description="Basic and acidic residues" evidence="5">
    <location>
        <begin position="352"/>
        <end position="361"/>
    </location>
</feature>
<dbReference type="AlphaFoldDB" id="A0A2R7YWQ2"/>
<dbReference type="Pfam" id="PF00535">
    <property type="entry name" value="Glycos_transf_2"/>
    <property type="match status" value="1"/>
</dbReference>
<feature type="region of interest" description="Disordered" evidence="5">
    <location>
        <begin position="352"/>
        <end position="379"/>
    </location>
</feature>
<proteinExistence type="inferred from homology"/>
<dbReference type="InterPro" id="IPR029044">
    <property type="entry name" value="Nucleotide-diphossugar_trans"/>
</dbReference>
<feature type="compositionally biased region" description="Basic and acidic residues" evidence="5">
    <location>
        <begin position="368"/>
        <end position="379"/>
    </location>
</feature>
<protein>
    <recommendedName>
        <fullName evidence="6">Glycosyltransferase 2-like domain-containing protein</fullName>
    </recommendedName>
</protein>
<dbReference type="Proteomes" id="UP000244867">
    <property type="component" value="Unassembled WGS sequence"/>
</dbReference>
<evidence type="ECO:0000256" key="4">
    <source>
        <dbReference type="ARBA" id="ARBA00022679"/>
    </source>
</evidence>
<dbReference type="PANTHER" id="PTHR43179:SF12">
    <property type="entry name" value="GALACTOFURANOSYLTRANSFERASE GLFT2"/>
    <property type="match status" value="1"/>
</dbReference>
<evidence type="ECO:0000256" key="2">
    <source>
        <dbReference type="ARBA" id="ARBA00006739"/>
    </source>
</evidence>
<keyword evidence="3" id="KW-0328">Glycosyltransferase</keyword>
<evidence type="ECO:0000256" key="5">
    <source>
        <dbReference type="SAM" id="MobiDB-lite"/>
    </source>
</evidence>
<evidence type="ECO:0000256" key="3">
    <source>
        <dbReference type="ARBA" id="ARBA00022676"/>
    </source>
</evidence>
<feature type="compositionally biased region" description="Basic residues" evidence="5">
    <location>
        <begin position="29"/>
        <end position="39"/>
    </location>
</feature>
<dbReference type="CDD" id="cd04186">
    <property type="entry name" value="GT_2_like_c"/>
    <property type="match status" value="1"/>
</dbReference>
<dbReference type="Gene3D" id="3.90.550.10">
    <property type="entry name" value="Spore Coat Polysaccharide Biosynthesis Protein SpsA, Chain A"/>
    <property type="match status" value="1"/>
</dbReference>
<feature type="region of interest" description="Disordered" evidence="5">
    <location>
        <begin position="29"/>
        <end position="50"/>
    </location>
</feature>
<name>A0A2R7YWQ2_9ACTN</name>
<dbReference type="EMBL" id="PYXZ01000005">
    <property type="protein sequence ID" value="PUA80734.1"/>
    <property type="molecule type" value="Genomic_DNA"/>
</dbReference>
<dbReference type="OrthoDB" id="9771846at2"/>
<evidence type="ECO:0000259" key="6">
    <source>
        <dbReference type="Pfam" id="PF00535"/>
    </source>
</evidence>
<gene>
    <name evidence="7" type="ORF">C7S10_13380</name>
</gene>
<keyword evidence="8" id="KW-1185">Reference proteome</keyword>
<keyword evidence="4" id="KW-0808">Transferase</keyword>
<comment type="pathway">
    <text evidence="1">Cell wall biogenesis; cell wall polysaccharide biosynthesis.</text>
</comment>
<sequence length="379" mass="41555">MSLLAASCCGRATDSPVVLRPCELVRRAGRTPRRARQRPRYTPGVTGSSADRTARTGVVLVNHDSAEDTVGCIASLEASHDLDMDVVVVDNSDSPASLAALRDLIGDRAAVVSSGGNLGYAGGSNVGIRQCLERGNEFVWLLNPDTRIEPETLPRLLELLAEVPDCGVVGPRLVHPAAPGSPETVWFDGGIVDEDKAGETRHLHQGRPTGKVPAPVARDVDYVTGASLLTRRTVLETVGLLPEDYFLYFEETHWCRDVRRAGWRVMVDQRARMLHHQRSSGALPSPYHLYYMTRNRYLFVERALGGDGEAALAQLEGKWLKNWRRKVEATAPAWLDEFDALVVRAGADARAGRDGRNDEVSHVPWPADVDRSGDEVGRR</sequence>
<dbReference type="InterPro" id="IPR001173">
    <property type="entry name" value="Glyco_trans_2-like"/>
</dbReference>
<comment type="caution">
    <text evidence="7">The sequence shown here is derived from an EMBL/GenBank/DDBJ whole genome shotgun (WGS) entry which is preliminary data.</text>
</comment>
<evidence type="ECO:0000313" key="8">
    <source>
        <dbReference type="Proteomes" id="UP000244867"/>
    </source>
</evidence>
<accession>A0A2R7YWQ2</accession>
<dbReference type="SUPFAM" id="SSF53448">
    <property type="entry name" value="Nucleotide-diphospho-sugar transferases"/>
    <property type="match status" value="1"/>
</dbReference>
<organism evidence="7 8">
    <name type="scientific">Nocardioides currus</name>
    <dbReference type="NCBI Taxonomy" id="2133958"/>
    <lineage>
        <taxon>Bacteria</taxon>
        <taxon>Bacillati</taxon>
        <taxon>Actinomycetota</taxon>
        <taxon>Actinomycetes</taxon>
        <taxon>Propionibacteriales</taxon>
        <taxon>Nocardioidaceae</taxon>
        <taxon>Nocardioides</taxon>
    </lineage>
</organism>
<comment type="similarity">
    <text evidence="2">Belongs to the glycosyltransferase 2 family.</text>
</comment>